<comment type="caution">
    <text evidence="2">The sequence shown here is derived from an EMBL/GenBank/DDBJ whole genome shotgun (WGS) entry which is preliminary data.</text>
</comment>
<keyword evidence="1" id="KW-0472">Membrane</keyword>
<evidence type="ECO:0000313" key="2">
    <source>
        <dbReference type="EMBL" id="NCI51791.1"/>
    </source>
</evidence>
<organism evidence="2 3">
    <name type="scientific">Sediminibacterium roseum</name>
    <dbReference type="NCBI Taxonomy" id="1978412"/>
    <lineage>
        <taxon>Bacteria</taxon>
        <taxon>Pseudomonadati</taxon>
        <taxon>Bacteroidota</taxon>
        <taxon>Chitinophagia</taxon>
        <taxon>Chitinophagales</taxon>
        <taxon>Chitinophagaceae</taxon>
        <taxon>Sediminibacterium</taxon>
    </lineage>
</organism>
<gene>
    <name evidence="2" type="ORF">GWC95_17835</name>
</gene>
<name>A0ABW9ZX98_9BACT</name>
<proteinExistence type="predicted"/>
<dbReference type="RefSeq" id="WP_161820060.1">
    <property type="nucleotide sequence ID" value="NZ_JAACJS010000015.1"/>
</dbReference>
<reference evidence="2 3" key="1">
    <citation type="submission" date="2020-01" db="EMBL/GenBank/DDBJ databases">
        <title>Genome analysis.</title>
        <authorList>
            <person name="Wu S."/>
            <person name="Wang G."/>
        </authorList>
    </citation>
    <scope>NUCLEOTIDE SEQUENCE [LARGE SCALE GENOMIC DNA]</scope>
    <source>
        <strain evidence="2 3">SYL130</strain>
    </source>
</reference>
<dbReference type="PANTHER" id="PTHR32309">
    <property type="entry name" value="TYROSINE-PROTEIN KINASE"/>
    <property type="match status" value="1"/>
</dbReference>
<dbReference type="EMBL" id="JAACJS010000015">
    <property type="protein sequence ID" value="NCI51791.1"/>
    <property type="molecule type" value="Genomic_DNA"/>
</dbReference>
<dbReference type="PANTHER" id="PTHR32309:SF13">
    <property type="entry name" value="FERRIC ENTEROBACTIN TRANSPORT PROTEIN FEPE"/>
    <property type="match status" value="1"/>
</dbReference>
<sequence length="287" mass="32082">MNMQTSSFNLITTSAVLLRRWKFILAFVVVCVLVAAITVFVVPKYFRSAATIVSANTTLADKGRLFNQNINGLYSYFGSGDDLDRIQGIAERDTTFLQLVDEFALVSYYKLKNDDSAVLRKKASICLKKNISLQKTEQGQLQVIAWTKDKKLSADLVNRLVDIVQQTGTQIWRSNYNQQIEKFDSTLSVMQKEYATVLDSAKKVKTESTGPLRLQQLYDRIQSFSKVSDEFKLASQTLPPLLYVLEPASPAAFAQRPDKPAVIIAAALLAFVFACIVVLVSDRKTVS</sequence>
<evidence type="ECO:0000313" key="3">
    <source>
        <dbReference type="Proteomes" id="UP000753802"/>
    </source>
</evidence>
<keyword evidence="1" id="KW-1133">Transmembrane helix</keyword>
<accession>A0ABW9ZX98</accession>
<keyword evidence="3" id="KW-1185">Reference proteome</keyword>
<dbReference type="InterPro" id="IPR050445">
    <property type="entry name" value="Bact_polysacc_biosynth/exp"/>
</dbReference>
<protein>
    <recommendedName>
        <fullName evidence="4">Chain length determinant protein</fullName>
    </recommendedName>
</protein>
<feature type="transmembrane region" description="Helical" evidence="1">
    <location>
        <begin position="21"/>
        <end position="42"/>
    </location>
</feature>
<dbReference type="Proteomes" id="UP000753802">
    <property type="component" value="Unassembled WGS sequence"/>
</dbReference>
<evidence type="ECO:0000256" key="1">
    <source>
        <dbReference type="SAM" id="Phobius"/>
    </source>
</evidence>
<keyword evidence="1" id="KW-0812">Transmembrane</keyword>
<evidence type="ECO:0008006" key="4">
    <source>
        <dbReference type="Google" id="ProtNLM"/>
    </source>
</evidence>
<feature type="transmembrane region" description="Helical" evidence="1">
    <location>
        <begin position="261"/>
        <end position="280"/>
    </location>
</feature>